<proteinExistence type="predicted"/>
<gene>
    <name evidence="1" type="ORF">ARMSODRAFT_963332</name>
</gene>
<protein>
    <submittedName>
        <fullName evidence="1">Uncharacterized protein</fullName>
    </submittedName>
</protein>
<accession>A0A2H3BH27</accession>
<reference evidence="2" key="1">
    <citation type="journal article" date="2017" name="Nat. Ecol. Evol.">
        <title>Genome expansion and lineage-specific genetic innovations in the forest pathogenic fungi Armillaria.</title>
        <authorList>
            <person name="Sipos G."/>
            <person name="Prasanna A.N."/>
            <person name="Walter M.C."/>
            <person name="O'Connor E."/>
            <person name="Balint B."/>
            <person name="Krizsan K."/>
            <person name="Kiss B."/>
            <person name="Hess J."/>
            <person name="Varga T."/>
            <person name="Slot J."/>
            <person name="Riley R."/>
            <person name="Boka B."/>
            <person name="Rigling D."/>
            <person name="Barry K."/>
            <person name="Lee J."/>
            <person name="Mihaltcheva S."/>
            <person name="LaButti K."/>
            <person name="Lipzen A."/>
            <person name="Waldron R."/>
            <person name="Moloney N.M."/>
            <person name="Sperisen C."/>
            <person name="Kredics L."/>
            <person name="Vagvoelgyi C."/>
            <person name="Patrignani A."/>
            <person name="Fitzpatrick D."/>
            <person name="Nagy I."/>
            <person name="Doyle S."/>
            <person name="Anderson J.B."/>
            <person name="Grigoriev I.V."/>
            <person name="Gueldener U."/>
            <person name="Muensterkoetter M."/>
            <person name="Nagy L.G."/>
        </authorList>
    </citation>
    <scope>NUCLEOTIDE SEQUENCE [LARGE SCALE GENOMIC DNA]</scope>
    <source>
        <strain evidence="2">28-4</strain>
    </source>
</reference>
<name>A0A2H3BH27_9AGAR</name>
<dbReference type="Proteomes" id="UP000218334">
    <property type="component" value="Unassembled WGS sequence"/>
</dbReference>
<organism evidence="1 2">
    <name type="scientific">Armillaria solidipes</name>
    <dbReference type="NCBI Taxonomy" id="1076256"/>
    <lineage>
        <taxon>Eukaryota</taxon>
        <taxon>Fungi</taxon>
        <taxon>Dikarya</taxon>
        <taxon>Basidiomycota</taxon>
        <taxon>Agaricomycotina</taxon>
        <taxon>Agaricomycetes</taxon>
        <taxon>Agaricomycetidae</taxon>
        <taxon>Agaricales</taxon>
        <taxon>Marasmiineae</taxon>
        <taxon>Physalacriaceae</taxon>
        <taxon>Armillaria</taxon>
    </lineage>
</organism>
<dbReference type="EMBL" id="KZ293460">
    <property type="protein sequence ID" value="PBK63133.1"/>
    <property type="molecule type" value="Genomic_DNA"/>
</dbReference>
<keyword evidence="2" id="KW-1185">Reference proteome</keyword>
<evidence type="ECO:0000313" key="2">
    <source>
        <dbReference type="Proteomes" id="UP000218334"/>
    </source>
</evidence>
<evidence type="ECO:0000313" key="1">
    <source>
        <dbReference type="EMBL" id="PBK63133.1"/>
    </source>
</evidence>
<dbReference type="AlphaFoldDB" id="A0A2H3BH27"/>
<sequence>MRHCRRRARRLTLGCLAPQSFSSTATLDDPNKHALLDSLPPHLNEYEGFTTTCTTLSPESLPTALDPIPVLNDELGSRWVMSAADTAGRLYSHRRPFQSPFPVLQLIRCRPTSLYTGRLGFSLPHRAARIRFARDRATPLTDRLLRERRCSQDI</sequence>